<proteinExistence type="predicted"/>
<evidence type="ECO:0000259" key="2">
    <source>
        <dbReference type="SMART" id="SM00507"/>
    </source>
</evidence>
<feature type="domain" description="HNH nuclease" evidence="2">
    <location>
        <begin position="388"/>
        <end position="440"/>
    </location>
</feature>
<dbReference type="CDD" id="cd00085">
    <property type="entry name" value="HNHc"/>
    <property type="match status" value="1"/>
</dbReference>
<gene>
    <name evidence="3" type="ORF">SAMN04488591_2701</name>
</gene>
<sequence>MNAPHGDSTADRSTLLDAWVQTREHIARLEARAADLLAARAAMFDDDAREHPRHRDMARRSMIAEYAAAGRIGGGTITTAFGDAEALVAHFPGVHAALREGTVSASHVHAIIAAADPIRDAVRNGRLPEEAFATYETACLTIAEQDSPTRTRVHARLIAATLADASLKERHERAVSERNVRVRALDEGMAELIVVLPEFYAVAIKDRLSRLAGAIALSGRSPREQELGIAFTDPAADRDDDLGAGKDTTAPDLDPDDPRRGLRETIASESTYAVDPDHDPEARAEFIAPDGRTRRQIETDALVDLLLAGRPSAVLGTGLENIRASVQVTIRASTLAGEDDRLAELDGEGPLHPGLARELARLAFGWNRLALDDQGVITHVDRYTPTEAMKRHLRARDQRCRFPGCHTPAARCQIDHNRDHALGGPTAIDNLACFCPGHHPLKHPDLDDEDRWTARQSPDGAVEWRSPLGRTYADPPPRRVLFV</sequence>
<evidence type="ECO:0000313" key="3">
    <source>
        <dbReference type="EMBL" id="SFR66534.1"/>
    </source>
</evidence>
<dbReference type="Proteomes" id="UP000198877">
    <property type="component" value="Unassembled WGS sequence"/>
</dbReference>
<feature type="compositionally biased region" description="Basic and acidic residues" evidence="1">
    <location>
        <begin position="235"/>
        <end position="244"/>
    </location>
</feature>
<protein>
    <recommendedName>
        <fullName evidence="2">HNH nuclease domain-containing protein</fullName>
    </recommendedName>
</protein>
<dbReference type="InterPro" id="IPR003870">
    <property type="entry name" value="DUF222"/>
</dbReference>
<reference evidence="4" key="1">
    <citation type="submission" date="2016-10" db="EMBL/GenBank/DDBJ databases">
        <authorList>
            <person name="Varghese N."/>
            <person name="Submissions S."/>
        </authorList>
    </citation>
    <scope>NUCLEOTIDE SEQUENCE [LARGE SCALE GENOMIC DNA]</scope>
    <source>
        <strain evidence="4">CL127</strain>
    </source>
</reference>
<dbReference type="InterPro" id="IPR003615">
    <property type="entry name" value="HNH_nuc"/>
</dbReference>
<dbReference type="AlphaFoldDB" id="A0A1I6IIP2"/>
<dbReference type="Gene3D" id="1.10.30.50">
    <property type="match status" value="1"/>
</dbReference>
<organism evidence="3 4">
    <name type="scientific">Microbacterium azadirachtae</name>
    <dbReference type="NCBI Taxonomy" id="582680"/>
    <lineage>
        <taxon>Bacteria</taxon>
        <taxon>Bacillati</taxon>
        <taxon>Actinomycetota</taxon>
        <taxon>Actinomycetes</taxon>
        <taxon>Micrococcales</taxon>
        <taxon>Microbacteriaceae</taxon>
        <taxon>Microbacterium</taxon>
    </lineage>
</organism>
<accession>A0A1I6IIP2</accession>
<dbReference type="EMBL" id="FOYR01000003">
    <property type="protein sequence ID" value="SFR66534.1"/>
    <property type="molecule type" value="Genomic_DNA"/>
</dbReference>
<evidence type="ECO:0000256" key="1">
    <source>
        <dbReference type="SAM" id="MobiDB-lite"/>
    </source>
</evidence>
<evidence type="ECO:0000313" key="4">
    <source>
        <dbReference type="Proteomes" id="UP000198877"/>
    </source>
</evidence>
<feature type="region of interest" description="Disordered" evidence="1">
    <location>
        <begin position="226"/>
        <end position="261"/>
    </location>
</feature>
<dbReference type="SMART" id="SM00507">
    <property type="entry name" value="HNHc"/>
    <property type="match status" value="1"/>
</dbReference>
<name>A0A1I6IIP2_9MICO</name>
<feature type="region of interest" description="Disordered" evidence="1">
    <location>
        <begin position="446"/>
        <end position="470"/>
    </location>
</feature>
<dbReference type="RefSeq" id="WP_091740283.1">
    <property type="nucleotide sequence ID" value="NZ_FOYR01000003.1"/>
</dbReference>
<dbReference type="Pfam" id="PF02720">
    <property type="entry name" value="DUF222"/>
    <property type="match status" value="1"/>
</dbReference>